<dbReference type="Proteomes" id="UP000235786">
    <property type="component" value="Unassembled WGS sequence"/>
</dbReference>
<feature type="region of interest" description="Disordered" evidence="1">
    <location>
        <begin position="1165"/>
        <end position="1195"/>
    </location>
</feature>
<dbReference type="InterPro" id="IPR053083">
    <property type="entry name" value="TF_kinase-domain_protein"/>
</dbReference>
<feature type="region of interest" description="Disordered" evidence="1">
    <location>
        <begin position="484"/>
        <end position="530"/>
    </location>
</feature>
<evidence type="ECO:0000256" key="1">
    <source>
        <dbReference type="SAM" id="MobiDB-lite"/>
    </source>
</evidence>
<sequence>MPQPRQHVALDAFFEWETQSWVEVVEDIATDGKAQFMPLETLRAYFAADNCKKLDQILSEVFGTRYPPVDSEFLLREHVAVFAILLRIGQGTHIEEFARYEELSDRRLPFDESRPPMGFPTPEDDPTFLQRFCEKQRIYCVPIFDAHMLHKHFGNQRLLPITSKEPRGNDGISDKYVINVYGPHNKMIPRGQETANNPNANTFLLKRYPTKGGEARYNEKINGFRSVRHAESIIKCYGSYIHGDNYNIILEYADKGSLEEYFRRESPPSRGGDIIKFWEGLFQLIKGLKAIHSAREVHFDVRPENILVVSNGAETADWLFKFADFGTSIAKGGLPENRLSKANEMKDTPTYAPECYMPYNSDERSSGSSSKITWPADIWSLGCIYSEAAMWIADGFKGLEDYRKQRLADTDRILFKGGDCFHDGERVLSSVIDAHKEIEDRLRRSDYITQDVLDSMVEEMLWEEDRPNAKALWRKAEGVLSRARQRLGSNSGDEASRNSSGRGSLPPLRSKPPTKPLPVPPRPSPPGLSSIAEQVNNVEKWRSQVTGSVVSSSQPARPPSDISSPALTHAQLSSAASVKTDLDREINGSLASWQVVDDNSQASAITPFTSPHASTYEGSVVDVQPIRHRILRPHPQFEYRRPPQAMSHMSNQRNSEYEHTYMGNPPHEYQPQPQIQPPAQAQFQSQFQLSSLPPANVRHEYVDQGFVSIPAPLAPLQHSQPQQMFSNGTPNPNSPATDAPPRKTENARIFSQEITTTFRTKADWDLENAIVDPRTINNEKRTSLGRVPSQAASQAASQTASQTANQAPSQTASRAPSRAGSQHSSSVYSVPTAHSVQADSVSFTTMIQEEQPQLAPKPSKRGFGFSLFPTKLRNDSNSHVEISRPSTQHEANPPPYSNSDTASTMSYLPEHGPSIEYLSLNTCLEWKRANKKIKKSQKLPPLPGAHRLKGLSDRDHVFIIDDSASMASVWPDVKRLFEALSYTVKGMSPDGTELFFTVSYDTWRRKDTFDLCQYLEKKATQLKAATDISKRLSIQLETYRHRWLQEKSAQQQGIDRKKREKIAGVAPKVVRPMSFYILTNGEWKPSSDPKTILAEMASWLIAQNLPKGQVTVEFISFANTGPAMQRLNDLAKMDFGVDIVDCTRWTGNVLKMLMGPMDKAFYAEQEGGEGPGDVGLGPGLEQMGSGRSGISEMAA</sequence>
<proteinExistence type="predicted"/>
<protein>
    <recommendedName>
        <fullName evidence="2">Protein kinase domain-containing protein</fullName>
    </recommendedName>
</protein>
<dbReference type="STRING" id="1149755.A0A2J6S489"/>
<dbReference type="GO" id="GO:0005524">
    <property type="term" value="F:ATP binding"/>
    <property type="evidence" value="ECO:0007669"/>
    <property type="project" value="InterPro"/>
</dbReference>
<dbReference type="Gene3D" id="1.10.510.10">
    <property type="entry name" value="Transferase(Phosphotransferase) domain 1"/>
    <property type="match status" value="1"/>
</dbReference>
<dbReference type="PROSITE" id="PS50011">
    <property type="entry name" value="PROTEIN_KINASE_DOM"/>
    <property type="match status" value="1"/>
</dbReference>
<accession>A0A2J6S489</accession>
<feature type="compositionally biased region" description="Pro residues" evidence="1">
    <location>
        <begin position="509"/>
        <end position="526"/>
    </location>
</feature>
<evidence type="ECO:0000259" key="2">
    <source>
        <dbReference type="PROSITE" id="PS50011"/>
    </source>
</evidence>
<dbReference type="Pfam" id="PF00069">
    <property type="entry name" value="Pkinase"/>
    <property type="match status" value="1"/>
</dbReference>
<dbReference type="PANTHER" id="PTHR44305">
    <property type="entry name" value="SI:DKEY-192D15.2-RELATED"/>
    <property type="match status" value="1"/>
</dbReference>
<feature type="compositionally biased region" description="Polar residues" evidence="1">
    <location>
        <begin position="819"/>
        <end position="831"/>
    </location>
</feature>
<dbReference type="InterPro" id="IPR000719">
    <property type="entry name" value="Prot_kinase_dom"/>
</dbReference>
<feature type="compositionally biased region" description="Basic and acidic residues" evidence="1">
    <location>
        <begin position="872"/>
        <end position="882"/>
    </location>
</feature>
<dbReference type="AlphaFoldDB" id="A0A2J6S489"/>
<feature type="compositionally biased region" description="Low complexity" evidence="1">
    <location>
        <begin position="789"/>
        <end position="813"/>
    </location>
</feature>
<dbReference type="SUPFAM" id="SSF56112">
    <property type="entry name" value="Protein kinase-like (PK-like)"/>
    <property type="match status" value="1"/>
</dbReference>
<feature type="compositionally biased region" description="Polar residues" evidence="1">
    <location>
        <begin position="487"/>
        <end position="502"/>
    </location>
</feature>
<feature type="region of interest" description="Disordered" evidence="1">
    <location>
        <begin position="848"/>
        <end position="903"/>
    </location>
</feature>
<dbReference type="InterPro" id="IPR011009">
    <property type="entry name" value="Kinase-like_dom_sf"/>
</dbReference>
<dbReference type="OrthoDB" id="5986190at2759"/>
<feature type="compositionally biased region" description="Gly residues" evidence="1">
    <location>
        <begin position="1168"/>
        <end position="1178"/>
    </location>
</feature>
<feature type="compositionally biased region" description="Polar residues" evidence="1">
    <location>
        <begin position="719"/>
        <end position="736"/>
    </location>
</feature>
<name>A0A2J6S489_HYAVF</name>
<feature type="region of interest" description="Disordered" evidence="1">
    <location>
        <begin position="777"/>
        <end position="831"/>
    </location>
</feature>
<organism evidence="3 4">
    <name type="scientific">Hyaloscypha variabilis (strain UAMH 11265 / GT02V1 / F)</name>
    <name type="common">Meliniomyces variabilis</name>
    <dbReference type="NCBI Taxonomy" id="1149755"/>
    <lineage>
        <taxon>Eukaryota</taxon>
        <taxon>Fungi</taxon>
        <taxon>Dikarya</taxon>
        <taxon>Ascomycota</taxon>
        <taxon>Pezizomycotina</taxon>
        <taxon>Leotiomycetes</taxon>
        <taxon>Helotiales</taxon>
        <taxon>Hyaloscyphaceae</taxon>
        <taxon>Hyaloscypha</taxon>
        <taxon>Hyaloscypha variabilis</taxon>
    </lineage>
</organism>
<evidence type="ECO:0000313" key="3">
    <source>
        <dbReference type="EMBL" id="PMD45583.1"/>
    </source>
</evidence>
<dbReference type="CDD" id="cd00180">
    <property type="entry name" value="PKc"/>
    <property type="match status" value="1"/>
</dbReference>
<reference evidence="3 4" key="1">
    <citation type="submission" date="2016-04" db="EMBL/GenBank/DDBJ databases">
        <title>A degradative enzymes factory behind the ericoid mycorrhizal symbiosis.</title>
        <authorList>
            <consortium name="DOE Joint Genome Institute"/>
            <person name="Martino E."/>
            <person name="Morin E."/>
            <person name="Grelet G."/>
            <person name="Kuo A."/>
            <person name="Kohler A."/>
            <person name="Daghino S."/>
            <person name="Barry K."/>
            <person name="Choi C."/>
            <person name="Cichocki N."/>
            <person name="Clum A."/>
            <person name="Copeland A."/>
            <person name="Hainaut M."/>
            <person name="Haridas S."/>
            <person name="Labutti K."/>
            <person name="Lindquist E."/>
            <person name="Lipzen A."/>
            <person name="Khouja H.-R."/>
            <person name="Murat C."/>
            <person name="Ohm R."/>
            <person name="Olson A."/>
            <person name="Spatafora J."/>
            <person name="Veneault-Fourrey C."/>
            <person name="Henrissat B."/>
            <person name="Grigoriev I."/>
            <person name="Martin F."/>
            <person name="Perotto S."/>
        </authorList>
    </citation>
    <scope>NUCLEOTIDE SEQUENCE [LARGE SCALE GENOMIC DNA]</scope>
    <source>
        <strain evidence="3 4">F</strain>
    </source>
</reference>
<evidence type="ECO:0000313" key="4">
    <source>
        <dbReference type="Proteomes" id="UP000235786"/>
    </source>
</evidence>
<gene>
    <name evidence="3" type="ORF">L207DRAFT_257751</name>
</gene>
<feature type="region of interest" description="Disordered" evidence="1">
    <location>
        <begin position="719"/>
        <end position="747"/>
    </location>
</feature>
<feature type="domain" description="Protein kinase" evidence="2">
    <location>
        <begin position="161"/>
        <end position="480"/>
    </location>
</feature>
<keyword evidence="4" id="KW-1185">Reference proteome</keyword>
<dbReference type="EMBL" id="KZ613940">
    <property type="protein sequence ID" value="PMD45583.1"/>
    <property type="molecule type" value="Genomic_DNA"/>
</dbReference>
<dbReference type="SMART" id="SM00220">
    <property type="entry name" value="S_TKc"/>
    <property type="match status" value="1"/>
</dbReference>
<dbReference type="GO" id="GO:0004672">
    <property type="term" value="F:protein kinase activity"/>
    <property type="evidence" value="ECO:0007669"/>
    <property type="project" value="InterPro"/>
</dbReference>
<feature type="region of interest" description="Disordered" evidence="1">
    <location>
        <begin position="546"/>
        <end position="565"/>
    </location>
</feature>